<comment type="caution">
    <text evidence="2">The sequence shown here is derived from an EMBL/GenBank/DDBJ whole genome shotgun (WGS) entry which is preliminary data.</text>
</comment>
<evidence type="ECO:0000313" key="2">
    <source>
        <dbReference type="EMBL" id="KAL3788958.1"/>
    </source>
</evidence>
<accession>A0ABD3PMG4</accession>
<keyword evidence="1" id="KW-1133">Transmembrane helix</keyword>
<proteinExistence type="predicted"/>
<keyword evidence="1" id="KW-0472">Membrane</keyword>
<sequence>MTVGMPTVLLTMAGKSTVQVLFLLLPMGFSWLHVHEGLLALGAVMIASILKKLGSNKASMSVG</sequence>
<name>A0ABD3PMG4_9STRA</name>
<evidence type="ECO:0000256" key="1">
    <source>
        <dbReference type="SAM" id="Phobius"/>
    </source>
</evidence>
<dbReference type="EMBL" id="JABMIG020000149">
    <property type="protein sequence ID" value="KAL3788958.1"/>
    <property type="molecule type" value="Genomic_DNA"/>
</dbReference>
<evidence type="ECO:0000313" key="3">
    <source>
        <dbReference type="Proteomes" id="UP001516023"/>
    </source>
</evidence>
<dbReference type="AlphaFoldDB" id="A0ABD3PMG4"/>
<dbReference type="Proteomes" id="UP001516023">
    <property type="component" value="Unassembled WGS sequence"/>
</dbReference>
<reference evidence="2 3" key="1">
    <citation type="journal article" date="2020" name="G3 (Bethesda)">
        <title>Improved Reference Genome for Cyclotella cryptica CCMP332, a Model for Cell Wall Morphogenesis, Salinity Adaptation, and Lipid Production in Diatoms (Bacillariophyta).</title>
        <authorList>
            <person name="Roberts W.R."/>
            <person name="Downey K.M."/>
            <person name="Ruck E.C."/>
            <person name="Traller J.C."/>
            <person name="Alverson A.J."/>
        </authorList>
    </citation>
    <scope>NUCLEOTIDE SEQUENCE [LARGE SCALE GENOMIC DNA]</scope>
    <source>
        <strain evidence="2 3">CCMP332</strain>
    </source>
</reference>
<keyword evidence="1" id="KW-0812">Transmembrane</keyword>
<organism evidence="2 3">
    <name type="scientific">Cyclotella cryptica</name>
    <dbReference type="NCBI Taxonomy" id="29204"/>
    <lineage>
        <taxon>Eukaryota</taxon>
        <taxon>Sar</taxon>
        <taxon>Stramenopiles</taxon>
        <taxon>Ochrophyta</taxon>
        <taxon>Bacillariophyta</taxon>
        <taxon>Coscinodiscophyceae</taxon>
        <taxon>Thalassiosirophycidae</taxon>
        <taxon>Stephanodiscales</taxon>
        <taxon>Stephanodiscaceae</taxon>
        <taxon>Cyclotella</taxon>
    </lineage>
</organism>
<protein>
    <submittedName>
        <fullName evidence="2">Uncharacterized protein</fullName>
    </submittedName>
</protein>
<feature type="transmembrane region" description="Helical" evidence="1">
    <location>
        <begin position="20"/>
        <end position="50"/>
    </location>
</feature>
<gene>
    <name evidence="2" type="ORF">HJC23_000242</name>
</gene>
<keyword evidence="3" id="KW-1185">Reference proteome</keyword>